<name>A0A423WIQ6_9PEZI</name>
<feature type="region of interest" description="Disordered" evidence="7">
    <location>
        <begin position="34"/>
        <end position="62"/>
    </location>
</feature>
<dbReference type="GO" id="GO:0016020">
    <property type="term" value="C:membrane"/>
    <property type="evidence" value="ECO:0007669"/>
    <property type="project" value="UniProtKB-SubCell"/>
</dbReference>
<dbReference type="SUPFAM" id="SSF103473">
    <property type="entry name" value="MFS general substrate transporter"/>
    <property type="match status" value="1"/>
</dbReference>
<comment type="similarity">
    <text evidence="2">Belongs to the major facilitator superfamily.</text>
</comment>
<feature type="compositionally biased region" description="Acidic residues" evidence="7">
    <location>
        <begin position="48"/>
        <end position="62"/>
    </location>
</feature>
<feature type="transmembrane region" description="Helical" evidence="8">
    <location>
        <begin position="213"/>
        <end position="236"/>
    </location>
</feature>
<evidence type="ECO:0000259" key="9">
    <source>
        <dbReference type="PROSITE" id="PS50850"/>
    </source>
</evidence>
<evidence type="ECO:0000256" key="5">
    <source>
        <dbReference type="ARBA" id="ARBA00022989"/>
    </source>
</evidence>
<dbReference type="PROSITE" id="PS50850">
    <property type="entry name" value="MFS"/>
    <property type="match status" value="1"/>
</dbReference>
<comment type="subcellular location">
    <subcellularLocation>
        <location evidence="1">Membrane</location>
        <topology evidence="1">Multi-pass membrane protein</topology>
    </subcellularLocation>
</comment>
<keyword evidence="6 8" id="KW-0472">Membrane</keyword>
<evidence type="ECO:0000256" key="3">
    <source>
        <dbReference type="ARBA" id="ARBA00022448"/>
    </source>
</evidence>
<feature type="domain" description="Major facilitator superfamily (MFS) profile" evidence="9">
    <location>
        <begin position="120"/>
        <end position="609"/>
    </location>
</feature>
<dbReference type="Gene3D" id="1.20.1250.20">
    <property type="entry name" value="MFS general substrate transporter like domains"/>
    <property type="match status" value="1"/>
</dbReference>
<feature type="transmembrane region" description="Helical" evidence="8">
    <location>
        <begin position="120"/>
        <end position="142"/>
    </location>
</feature>
<protein>
    <recommendedName>
        <fullName evidence="9">Major facilitator superfamily (MFS) profile domain-containing protein</fullName>
    </recommendedName>
</protein>
<evidence type="ECO:0000313" key="11">
    <source>
        <dbReference type="Proteomes" id="UP000285146"/>
    </source>
</evidence>
<gene>
    <name evidence="10" type="ORF">VPNG_08137</name>
</gene>
<dbReference type="InParanoid" id="A0A423WIQ6"/>
<comment type="caution">
    <text evidence="10">The sequence shown here is derived from an EMBL/GenBank/DDBJ whole genome shotgun (WGS) entry which is preliminary data.</text>
</comment>
<feature type="transmembrane region" description="Helical" evidence="8">
    <location>
        <begin position="467"/>
        <end position="485"/>
    </location>
</feature>
<dbReference type="FunFam" id="1.20.1250.20:FF:000171">
    <property type="entry name" value="MFS general substrate transporter"/>
    <property type="match status" value="1"/>
</dbReference>
<organism evidence="10 11">
    <name type="scientific">Cytospora leucostoma</name>
    <dbReference type="NCBI Taxonomy" id="1230097"/>
    <lineage>
        <taxon>Eukaryota</taxon>
        <taxon>Fungi</taxon>
        <taxon>Dikarya</taxon>
        <taxon>Ascomycota</taxon>
        <taxon>Pezizomycotina</taxon>
        <taxon>Sordariomycetes</taxon>
        <taxon>Sordariomycetidae</taxon>
        <taxon>Diaporthales</taxon>
        <taxon>Cytosporaceae</taxon>
        <taxon>Cytospora</taxon>
    </lineage>
</organism>
<dbReference type="AlphaFoldDB" id="A0A423WIQ6"/>
<feature type="transmembrane region" description="Helical" evidence="8">
    <location>
        <begin position="189"/>
        <end position="207"/>
    </location>
</feature>
<evidence type="ECO:0000256" key="2">
    <source>
        <dbReference type="ARBA" id="ARBA00008335"/>
    </source>
</evidence>
<dbReference type="InterPro" id="IPR020846">
    <property type="entry name" value="MFS_dom"/>
</dbReference>
<sequence>MSGRLRWRGLRAESVDNYTGVLVPLDQAHLHSHSARCGRTEYEGSPDAYEEEDDSLKDQAGDDVEGAGMLEMSAAEYSVEGFRREVQRGEDGARTDYEKKSIIINKAVQDIGMGRYNWQLFVLCGFGWFADNLWMQGVSLILPSLSAEFGIAEKTVRYTTSAVYLGLCFGSFTWGVGSDILGRRVAFNATLLITSLFGILTAFAPSWPAVCLLLALLGFGVGGNLPVDGALFLEFLPGTESSLLTLLSVWWPVGQLCSSLLAWFFIGRWPADQGWRRFVLAIGVITLAMFIVRFFVFHLFESPKFLLSRGRQAEAVAVVHGLAYRNGAKTWLTEDILNAVVDNNDDDDDIVVVGDSGEAHAYHHGRSGAPSLLSTKSVLKAKLQEFSGARIRPLFSSRRLGMATSMIWFCWATIGMGYPLFNAFLPQYLSHGNTGGGGGGGGAAVSTRETGGAAGPASISATTYRNYAVLSVVGVPGSVLAYFTVGSRSALLGRRGTLAISTLVSACFLFLFVRYGGSAGAQLGFSCVEAFSQNIMYGVLYAFTPEIFPAPVRGAGTGVASFLNRAAGLIAPILAANIPGDGATTPIYLSGALIFAAFVGIVLIPIETRGRQRL</sequence>
<feature type="transmembrane region" description="Helical" evidence="8">
    <location>
        <begin position="162"/>
        <end position="182"/>
    </location>
</feature>
<proteinExistence type="inferred from homology"/>
<dbReference type="InterPro" id="IPR036259">
    <property type="entry name" value="MFS_trans_sf"/>
</dbReference>
<accession>A0A423WIQ6</accession>
<keyword evidence="11" id="KW-1185">Reference proteome</keyword>
<dbReference type="Pfam" id="PF07690">
    <property type="entry name" value="MFS_1"/>
    <property type="match status" value="1"/>
</dbReference>
<evidence type="ECO:0000256" key="4">
    <source>
        <dbReference type="ARBA" id="ARBA00022692"/>
    </source>
</evidence>
<evidence type="ECO:0000256" key="7">
    <source>
        <dbReference type="SAM" id="MobiDB-lite"/>
    </source>
</evidence>
<feature type="transmembrane region" description="Helical" evidence="8">
    <location>
        <begin position="400"/>
        <end position="421"/>
    </location>
</feature>
<feature type="transmembrane region" description="Helical" evidence="8">
    <location>
        <begin position="497"/>
        <end position="517"/>
    </location>
</feature>
<evidence type="ECO:0000256" key="6">
    <source>
        <dbReference type="ARBA" id="ARBA00023136"/>
    </source>
</evidence>
<evidence type="ECO:0000256" key="8">
    <source>
        <dbReference type="SAM" id="Phobius"/>
    </source>
</evidence>
<dbReference type="OrthoDB" id="4139357at2759"/>
<keyword evidence="5 8" id="KW-1133">Transmembrane helix</keyword>
<dbReference type="PANTHER" id="PTHR23511">
    <property type="entry name" value="SYNAPTIC VESICLE GLYCOPROTEIN 2"/>
    <property type="match status" value="1"/>
</dbReference>
<feature type="transmembrane region" description="Helical" evidence="8">
    <location>
        <begin position="587"/>
        <end position="606"/>
    </location>
</feature>
<dbReference type="GO" id="GO:0022857">
    <property type="term" value="F:transmembrane transporter activity"/>
    <property type="evidence" value="ECO:0007669"/>
    <property type="project" value="InterPro"/>
</dbReference>
<evidence type="ECO:0000313" key="10">
    <source>
        <dbReference type="EMBL" id="ROW03197.1"/>
    </source>
</evidence>
<dbReference type="PANTHER" id="PTHR23511:SF5">
    <property type="entry name" value="MAJOR FACILITATOR-TYPE TRANSPORTER HXNZ-RELATED"/>
    <property type="match status" value="1"/>
</dbReference>
<keyword evidence="3" id="KW-0813">Transport</keyword>
<reference evidence="10 11" key="1">
    <citation type="submission" date="2015-09" db="EMBL/GenBank/DDBJ databases">
        <title>Host preference determinants of Valsa canker pathogens revealed by comparative genomics.</title>
        <authorList>
            <person name="Yin Z."/>
            <person name="Huang L."/>
        </authorList>
    </citation>
    <scope>NUCLEOTIDE SEQUENCE [LARGE SCALE GENOMIC DNA]</scope>
    <source>
        <strain evidence="10 11">SXYLt</strain>
    </source>
</reference>
<dbReference type="InterPro" id="IPR011701">
    <property type="entry name" value="MFS"/>
</dbReference>
<keyword evidence="4 8" id="KW-0812">Transmembrane</keyword>
<dbReference type="Proteomes" id="UP000285146">
    <property type="component" value="Unassembled WGS sequence"/>
</dbReference>
<evidence type="ECO:0000256" key="1">
    <source>
        <dbReference type="ARBA" id="ARBA00004141"/>
    </source>
</evidence>
<dbReference type="CDD" id="cd17316">
    <property type="entry name" value="MFS_SV2_like"/>
    <property type="match status" value="1"/>
</dbReference>
<feature type="transmembrane region" description="Helical" evidence="8">
    <location>
        <begin position="243"/>
        <end position="266"/>
    </location>
</feature>
<dbReference type="EMBL" id="LKEB01000050">
    <property type="protein sequence ID" value="ROW03197.1"/>
    <property type="molecule type" value="Genomic_DNA"/>
</dbReference>
<feature type="transmembrane region" description="Helical" evidence="8">
    <location>
        <begin position="278"/>
        <end position="300"/>
    </location>
</feature>